<dbReference type="AlphaFoldDB" id="A0A9W4SWP6"/>
<evidence type="ECO:0000313" key="2">
    <source>
        <dbReference type="Proteomes" id="UP001153678"/>
    </source>
</evidence>
<gene>
    <name evidence="1" type="ORF">FWILDA_LOCUS12445</name>
</gene>
<evidence type="ECO:0000313" key="1">
    <source>
        <dbReference type="EMBL" id="CAI2186179.1"/>
    </source>
</evidence>
<proteinExistence type="predicted"/>
<protein>
    <submittedName>
        <fullName evidence="1">9011_t:CDS:1</fullName>
    </submittedName>
</protein>
<feature type="non-terminal residue" evidence="1">
    <location>
        <position position="1"/>
    </location>
</feature>
<accession>A0A9W4SWP6</accession>
<name>A0A9W4SWP6_9GLOM</name>
<sequence length="78" mass="8785">IMADKGPSPISPIAKEIEEKAEQVKEKLKHVETKESNKLPTAAGKFIFIFTADLNLFKTKLKLNAFIEIEAEKKEAEK</sequence>
<comment type="caution">
    <text evidence="1">The sequence shown here is derived from an EMBL/GenBank/DDBJ whole genome shotgun (WGS) entry which is preliminary data.</text>
</comment>
<dbReference type="OrthoDB" id="2437348at2759"/>
<reference evidence="1" key="1">
    <citation type="submission" date="2022-08" db="EMBL/GenBank/DDBJ databases">
        <authorList>
            <person name="Kallberg Y."/>
            <person name="Tangrot J."/>
            <person name="Rosling A."/>
        </authorList>
    </citation>
    <scope>NUCLEOTIDE SEQUENCE</scope>
    <source>
        <strain evidence="1">Wild A</strain>
    </source>
</reference>
<keyword evidence="2" id="KW-1185">Reference proteome</keyword>
<dbReference type="EMBL" id="CAMKVN010004035">
    <property type="protein sequence ID" value="CAI2186179.1"/>
    <property type="molecule type" value="Genomic_DNA"/>
</dbReference>
<organism evidence="1 2">
    <name type="scientific">Funneliformis geosporum</name>
    <dbReference type="NCBI Taxonomy" id="1117311"/>
    <lineage>
        <taxon>Eukaryota</taxon>
        <taxon>Fungi</taxon>
        <taxon>Fungi incertae sedis</taxon>
        <taxon>Mucoromycota</taxon>
        <taxon>Glomeromycotina</taxon>
        <taxon>Glomeromycetes</taxon>
        <taxon>Glomerales</taxon>
        <taxon>Glomeraceae</taxon>
        <taxon>Funneliformis</taxon>
    </lineage>
</organism>
<dbReference type="Proteomes" id="UP001153678">
    <property type="component" value="Unassembled WGS sequence"/>
</dbReference>